<dbReference type="InterPro" id="IPR009081">
    <property type="entry name" value="PP-bd_ACP"/>
</dbReference>
<dbReference type="Gene3D" id="1.10.10.1830">
    <property type="entry name" value="Non-ribosomal peptide synthase, adenylation domain"/>
    <property type="match status" value="1"/>
</dbReference>
<organism evidence="7 8">
    <name type="scientific">Pseudoalteromonas luteoviolacea DSM 6061</name>
    <dbReference type="NCBI Taxonomy" id="1365250"/>
    <lineage>
        <taxon>Bacteria</taxon>
        <taxon>Pseudomonadati</taxon>
        <taxon>Pseudomonadota</taxon>
        <taxon>Gammaproteobacteria</taxon>
        <taxon>Alteromonadales</taxon>
        <taxon>Pseudoalteromonadaceae</taxon>
        <taxon>Pseudoalteromonas</taxon>
    </lineage>
</organism>
<dbReference type="InterPro" id="IPR023213">
    <property type="entry name" value="CAT-like_dom_sf"/>
</dbReference>
<dbReference type="Gene3D" id="3.30.559.10">
    <property type="entry name" value="Chloramphenicol acetyltransferase-like domain"/>
    <property type="match status" value="1"/>
</dbReference>
<evidence type="ECO:0000256" key="4">
    <source>
        <dbReference type="ARBA" id="ARBA00022553"/>
    </source>
</evidence>
<evidence type="ECO:0000256" key="3">
    <source>
        <dbReference type="ARBA" id="ARBA00022450"/>
    </source>
</evidence>
<dbReference type="InterPro" id="IPR000873">
    <property type="entry name" value="AMP-dep_synth/lig_dom"/>
</dbReference>
<dbReference type="NCBIfam" id="TIGR01733">
    <property type="entry name" value="AA-adenyl-dom"/>
    <property type="match status" value="1"/>
</dbReference>
<dbReference type="PROSITE" id="PS50075">
    <property type="entry name" value="CARRIER"/>
    <property type="match status" value="1"/>
</dbReference>
<dbReference type="Gene3D" id="3.40.50.12780">
    <property type="entry name" value="N-terminal domain of ligase-like"/>
    <property type="match status" value="1"/>
</dbReference>
<proteinExistence type="predicted"/>
<dbReference type="GO" id="GO:0044550">
    <property type="term" value="P:secondary metabolite biosynthetic process"/>
    <property type="evidence" value="ECO:0007669"/>
    <property type="project" value="TreeGrafter"/>
</dbReference>
<dbReference type="SUPFAM" id="SSF47336">
    <property type="entry name" value="ACP-like"/>
    <property type="match status" value="1"/>
</dbReference>
<dbReference type="GO" id="GO:0031177">
    <property type="term" value="F:phosphopantetheine binding"/>
    <property type="evidence" value="ECO:0007669"/>
    <property type="project" value="TreeGrafter"/>
</dbReference>
<evidence type="ECO:0000256" key="1">
    <source>
        <dbReference type="ARBA" id="ARBA00001957"/>
    </source>
</evidence>
<dbReference type="InterPro" id="IPR010071">
    <property type="entry name" value="AA_adenyl_dom"/>
</dbReference>
<dbReference type="InterPro" id="IPR010080">
    <property type="entry name" value="Thioester_reductase-like_dom"/>
</dbReference>
<keyword evidence="5" id="KW-0436">Ligase</keyword>
<feature type="domain" description="Carrier" evidence="6">
    <location>
        <begin position="1049"/>
        <end position="1123"/>
    </location>
</feature>
<dbReference type="InterPro" id="IPR036736">
    <property type="entry name" value="ACP-like_sf"/>
</dbReference>
<accession>A0A166VV74</accession>
<keyword evidence="8" id="KW-1185">Reference proteome</keyword>
<evidence type="ECO:0000259" key="6">
    <source>
        <dbReference type="PROSITE" id="PS50075"/>
    </source>
</evidence>
<dbReference type="InterPro" id="IPR044894">
    <property type="entry name" value="TubC_N_sf"/>
</dbReference>
<reference evidence="7 8" key="1">
    <citation type="submission" date="2013-07" db="EMBL/GenBank/DDBJ databases">
        <title>Comparative Genomic and Metabolomic Analysis of Twelve Strains of Pseudoalteromonas luteoviolacea.</title>
        <authorList>
            <person name="Vynne N.G."/>
            <person name="Mansson M."/>
            <person name="Gram L."/>
        </authorList>
    </citation>
    <scope>NUCLEOTIDE SEQUENCE [LARGE SCALE GENOMIC DNA]</scope>
    <source>
        <strain evidence="7 8">DSM 6061</strain>
    </source>
</reference>
<dbReference type="PATRIC" id="fig|1365250.3.peg.3669"/>
<dbReference type="Gene3D" id="3.30.559.30">
    <property type="entry name" value="Nonribosomal peptide synthetase, condensation domain"/>
    <property type="match status" value="1"/>
</dbReference>
<dbReference type="CDD" id="cd19535">
    <property type="entry name" value="Cyc_NRPS"/>
    <property type="match status" value="1"/>
</dbReference>
<comment type="caution">
    <text evidence="7">The sequence shown here is derived from an EMBL/GenBank/DDBJ whole genome shotgun (WGS) entry which is preliminary data.</text>
</comment>
<dbReference type="Proteomes" id="UP000076643">
    <property type="component" value="Unassembled WGS sequence"/>
</dbReference>
<dbReference type="Gene3D" id="3.40.50.720">
    <property type="entry name" value="NAD(P)-binding Rossmann-like Domain"/>
    <property type="match status" value="1"/>
</dbReference>
<comment type="pathway">
    <text evidence="2">Siderophore biosynthesis.</text>
</comment>
<dbReference type="InterPro" id="IPR036291">
    <property type="entry name" value="NAD(P)-bd_dom_sf"/>
</dbReference>
<gene>
    <name evidence="7" type="ORF">N475_19830</name>
</gene>
<dbReference type="PANTHER" id="PTHR45527">
    <property type="entry name" value="NONRIBOSOMAL PEPTIDE SYNTHETASE"/>
    <property type="match status" value="1"/>
</dbReference>
<dbReference type="Pfam" id="PF00550">
    <property type="entry name" value="PP-binding"/>
    <property type="match status" value="1"/>
</dbReference>
<dbReference type="Gene3D" id="3.30.300.30">
    <property type="match status" value="1"/>
</dbReference>
<dbReference type="FunFam" id="3.30.559.30:FF:000006">
    <property type="entry name" value="Yersiniabactin polyketide/non-ribosomal peptide synthetase"/>
    <property type="match status" value="1"/>
</dbReference>
<dbReference type="PANTHER" id="PTHR45527:SF10">
    <property type="entry name" value="PYOCHELIN SYNTHASE PCHF"/>
    <property type="match status" value="1"/>
</dbReference>
<dbReference type="InterPro" id="IPR013120">
    <property type="entry name" value="FAR_NAD-bd"/>
</dbReference>
<protein>
    <recommendedName>
        <fullName evidence="6">Carrier domain-containing protein</fullName>
    </recommendedName>
</protein>
<keyword evidence="4" id="KW-0597">Phosphoprotein</keyword>
<dbReference type="NCBIfam" id="TIGR01746">
    <property type="entry name" value="Thioester-redct"/>
    <property type="match status" value="1"/>
</dbReference>
<evidence type="ECO:0000256" key="5">
    <source>
        <dbReference type="ARBA" id="ARBA00022598"/>
    </source>
</evidence>
<dbReference type="InterPro" id="IPR045851">
    <property type="entry name" value="AMP-bd_C_sf"/>
</dbReference>
<dbReference type="EMBL" id="AUYB01000121">
    <property type="protein sequence ID" value="KZN33823.1"/>
    <property type="molecule type" value="Genomic_DNA"/>
</dbReference>
<dbReference type="FunFam" id="3.30.559.10:FF:000023">
    <property type="entry name" value="Non-ribosomal peptide synthetase"/>
    <property type="match status" value="1"/>
</dbReference>
<dbReference type="InterPro" id="IPR042099">
    <property type="entry name" value="ANL_N_sf"/>
</dbReference>
<dbReference type="GO" id="GO:0043041">
    <property type="term" value="P:amino acid activation for nonribosomal peptide biosynthetic process"/>
    <property type="evidence" value="ECO:0007669"/>
    <property type="project" value="TreeGrafter"/>
</dbReference>
<dbReference type="InterPro" id="IPR020845">
    <property type="entry name" value="AMP-binding_CS"/>
</dbReference>
<dbReference type="CDD" id="cd05235">
    <property type="entry name" value="SDR_e1"/>
    <property type="match status" value="1"/>
</dbReference>
<dbReference type="InterPro" id="IPR025110">
    <property type="entry name" value="AMP-bd_C"/>
</dbReference>
<keyword evidence="3" id="KW-0596">Phosphopantetheine</keyword>
<evidence type="ECO:0000313" key="7">
    <source>
        <dbReference type="EMBL" id="KZN33823.1"/>
    </source>
</evidence>
<dbReference type="PROSITE" id="PS00455">
    <property type="entry name" value="AMP_BINDING"/>
    <property type="match status" value="1"/>
</dbReference>
<dbReference type="RefSeq" id="WP_063365680.1">
    <property type="nucleotide sequence ID" value="NZ_AQHB01000049.1"/>
</dbReference>
<dbReference type="SUPFAM" id="SSF56801">
    <property type="entry name" value="Acetyl-CoA synthetase-like"/>
    <property type="match status" value="1"/>
</dbReference>
<sequence>MTIASIIADFESRGVYLWADQGNLKFKAPAGVMTSALKTQLKDNKAALIDYLSNPVMAAIEPNHADRHQPFPLTDLQIAYLVGRNNAVEYGGVGCHSYIELDLPSIDAKRLQTAWHKLVERHDMLRAIINLDGTQQIVAQVTPKAIRVHEFAELDTQTCRDKLLELREQLAHRHYQPDKWPQYDLHLSQTDEGSILHFSIDLLIADFASIQIMLAELGELYNHPDRALAPLGVSYRDIVIARKALLEHPKTAQRYEQHKAYWLERIKTLPAPPELPRAKNTGNDANVEFSRLHFNLEPALWQRLSERAKNHKLTPSSLVLAAFTEVIGRWSRRPDFCLNLTMLNRANVHPDVRGVVGDFIAVNVLGVSPDPHAGFAQRASQLQQQLWRDLEHSDFTGVEVLRAMNQNQQSNTIVPIVYTSTLGLSGDELDNNQFMHDAQLRYGITQTPQVWLDCQATERGGELIVDWDIRQGIFQEGVIEQAHQAFCELLRALADNDSLWQSTSPVTLPAQTQAHIAALNNTQTERAKGYLHSGFANHALHTPDQVAVVDQNGEISYQQLAELALQIRNTFVDSINPGDHIAIVSDKSTQQIAAVLAVLFADCVYVPIEAQHPLARQQSIIVNSGAKIVLTESQYAKQDFGFDVSVISIDQLLPVIPKQDCQHLLEAFTQRRHQQVFVDAPAYVIYTSGTTGQPKGVQLSHGAALNTVLEINRLYDVTPEDKTLGLVSYGFDLSIWDIFGTLAAGATLILPDQALRGDPNHWHQVIAKHQVSLWNSVPAQMQMLMASLPWAKDQNLSSLRLAMLSGDWIPVQLAQQVTQQLPHIRFISQGGPTETAIWCVRHTVTEIASDAVSVPYGIPLANHQIHILNDRLEPCPTWVTGEMYIAGDGLALGYLNDEQKTAELFIKHPHTGERLYRSGDLGCIMDDGIIAIQGREDGQIKINGHRIELGEIESTIAQHPTVKSVAVVNLSTDGNLAAALVLEEVADKEMVFSELGSLLNNKLPKYMLPAHYFSLDALPLSQNSKVDRKHLKTQLTQLQQQLSTQFEAPLDNHVEQTVAQIWRDLLEVTDISRHDDFFQLGGTSLNAINLLSAFLAAGFDADIDLIFNNAVFSEMSQALAKANEAKQAWLDSIDLNEMAAQALSGLAEALPYDSDSEPKTVLLTGSTGYLGSYVLREILEKSDYHIVCLMRCDDIQHGFSRLAQASAEKGLSTDIPQERIQVISGTMSETHFGLCDSDYQALSAQVDVIIHNASIINLMDPLSALYPTNVEGAREIIRLASSHQVKPVHYISTIGVHHALPADVPQPVVEQTHVVPWREVDLTYEQSKIMAETLFTEARRHGIPVNILRPGTITWATTEAPFINDDAFLKFYRACLNIHAYPASELAVNIVPVDYVATCITAILKGATGQNSNFHLVSDQSTEVAQVYNWFNELGCDIQPLDFMTWKDTLNDNFVRSFVELYFKQGMDSGGHHQYATDNLKAILSQFDLPNFAVNRDYLKPLTEKFNNA</sequence>
<dbReference type="Pfam" id="PF18563">
    <property type="entry name" value="TubC_N"/>
    <property type="match status" value="1"/>
</dbReference>
<dbReference type="Pfam" id="PF00501">
    <property type="entry name" value="AMP-binding"/>
    <property type="match status" value="1"/>
</dbReference>
<dbReference type="GO" id="GO:0016874">
    <property type="term" value="F:ligase activity"/>
    <property type="evidence" value="ECO:0007669"/>
    <property type="project" value="UniProtKB-KW"/>
</dbReference>
<dbReference type="Pfam" id="PF07993">
    <property type="entry name" value="NAD_binding_4"/>
    <property type="match status" value="1"/>
</dbReference>
<evidence type="ECO:0000313" key="8">
    <source>
        <dbReference type="Proteomes" id="UP000076643"/>
    </source>
</evidence>
<name>A0A166VV74_9GAMM</name>
<evidence type="ECO:0000256" key="2">
    <source>
        <dbReference type="ARBA" id="ARBA00004924"/>
    </source>
</evidence>
<dbReference type="InterPro" id="IPR041464">
    <property type="entry name" value="TubC_N"/>
</dbReference>
<dbReference type="SUPFAM" id="SSF52777">
    <property type="entry name" value="CoA-dependent acyltransferases"/>
    <property type="match status" value="2"/>
</dbReference>
<dbReference type="Pfam" id="PF00668">
    <property type="entry name" value="Condensation"/>
    <property type="match status" value="1"/>
</dbReference>
<dbReference type="Gene3D" id="1.10.1200.10">
    <property type="entry name" value="ACP-like"/>
    <property type="match status" value="1"/>
</dbReference>
<dbReference type="Pfam" id="PF13193">
    <property type="entry name" value="AMP-binding_C"/>
    <property type="match status" value="1"/>
</dbReference>
<dbReference type="InterPro" id="IPR001242">
    <property type="entry name" value="Condensation_dom"/>
</dbReference>
<comment type="cofactor">
    <cofactor evidence="1">
        <name>pantetheine 4'-phosphate</name>
        <dbReference type="ChEBI" id="CHEBI:47942"/>
    </cofactor>
</comment>
<dbReference type="InterPro" id="IPR057737">
    <property type="entry name" value="Condensation_MtbB-like"/>
</dbReference>
<dbReference type="GO" id="GO:0005737">
    <property type="term" value="C:cytoplasm"/>
    <property type="evidence" value="ECO:0007669"/>
    <property type="project" value="TreeGrafter"/>
</dbReference>
<dbReference type="SUPFAM" id="SSF51735">
    <property type="entry name" value="NAD(P)-binding Rossmann-fold domains"/>
    <property type="match status" value="1"/>
</dbReference>